<organism evidence="1 2">
    <name type="scientific">Candida glabrata</name>
    <name type="common">Yeast</name>
    <name type="synonym">Torulopsis glabrata</name>
    <dbReference type="NCBI Taxonomy" id="5478"/>
    <lineage>
        <taxon>Eukaryota</taxon>
        <taxon>Fungi</taxon>
        <taxon>Dikarya</taxon>
        <taxon>Ascomycota</taxon>
        <taxon>Saccharomycotina</taxon>
        <taxon>Saccharomycetes</taxon>
        <taxon>Saccharomycetales</taxon>
        <taxon>Saccharomycetaceae</taxon>
        <taxon>Nakaseomyces</taxon>
    </lineage>
</organism>
<sequence length="92" mass="10177">MPSKITFESLTALGQDTLGTLTFDEKHHLIDTSGIGEKINKSFVADAVRKSNDELGKLGYQVYEDSKVVGHAFKDGAGKTTVYFHDKKDEKK</sequence>
<dbReference type="Proteomes" id="UP000054886">
    <property type="component" value="Unassembled WGS sequence"/>
</dbReference>
<proteinExistence type="predicted"/>
<dbReference type="GO" id="GO:0005829">
    <property type="term" value="C:cytosol"/>
    <property type="evidence" value="ECO:0007669"/>
    <property type="project" value="EnsemblFungi"/>
</dbReference>
<dbReference type="VEuPathDB" id="FungiDB:CAGL0M11000g"/>
<dbReference type="VEuPathDB" id="FungiDB:B1J91_M11000g"/>
<dbReference type="InterPro" id="IPR035098">
    <property type="entry name" value="YNR034W-A/EGO2_sf"/>
</dbReference>
<comment type="caution">
    <text evidence="1">The sequence shown here is derived from an EMBL/GenBank/DDBJ whole genome shotgun (WGS) entry which is preliminary data.</text>
</comment>
<dbReference type="Pfam" id="PF11503">
    <property type="entry name" value="YNR034W-A-like"/>
    <property type="match status" value="1"/>
</dbReference>
<dbReference type="EMBL" id="LLZZ01000139">
    <property type="protein sequence ID" value="KTB00367.1"/>
    <property type="molecule type" value="Genomic_DNA"/>
</dbReference>
<evidence type="ECO:0000313" key="2">
    <source>
        <dbReference type="Proteomes" id="UP000054886"/>
    </source>
</evidence>
<dbReference type="VEuPathDB" id="FungiDB:GWK60_M10879"/>
<dbReference type="SUPFAM" id="SSF160683">
    <property type="entry name" value="YNR034W-A-like"/>
    <property type="match status" value="1"/>
</dbReference>
<evidence type="ECO:0000313" key="1">
    <source>
        <dbReference type="EMBL" id="KTB00367.1"/>
    </source>
</evidence>
<dbReference type="InterPro" id="IPR021591">
    <property type="entry name" value="YNR034W-A/EGO2"/>
</dbReference>
<dbReference type="Gene3D" id="3.40.1840.10">
    <property type="entry name" value="YNR034W-A-like"/>
    <property type="match status" value="1"/>
</dbReference>
<dbReference type="PhylomeDB" id="A0A0W0CGT9"/>
<dbReference type="OrthoDB" id="4057220at2759"/>
<dbReference type="VEuPathDB" id="FungiDB:GVI51_M10901"/>
<reference evidence="1 2" key="1">
    <citation type="submission" date="2015-10" db="EMBL/GenBank/DDBJ databases">
        <title>Draft genomes sequences of Candida glabrata isolates 1A, 1B, 2A, 2B, 3A and 3B.</title>
        <authorList>
            <person name="Haavelsrud O.E."/>
            <person name="Gaustad P."/>
        </authorList>
    </citation>
    <scope>NUCLEOTIDE SEQUENCE [LARGE SCALE GENOMIC DNA]</scope>
    <source>
        <strain evidence="1">910700640</strain>
    </source>
</reference>
<gene>
    <name evidence="1" type="ORF">AO440_004327</name>
</gene>
<dbReference type="AlphaFoldDB" id="A0A0W0CGT9"/>
<dbReference type="OMA" id="DSWHTND"/>
<accession>A0A0W0CGT9</accession>
<dbReference type="VEuPathDB" id="FungiDB:GW608_M10879"/>
<protein>
    <submittedName>
        <fullName evidence="1">Uncharacterized protein</fullName>
    </submittedName>
</protein>
<name>A0A0W0CGT9_CANGB</name>